<sequence length="241" mass="28555">MCIFVDDMRPTKEYIERKYEELNNLCFDGELPEVAIQMSRARTYLGQLGFKRRRRLLRGWENYGFVLRISVRIDLPEEEVIDTLLHEMIHLAIASRQQKDTSTHGRLFRQMMADINKRYGRHINISHRKTKAEQEQDTQRRTHLICVSTFDTGEQGITIAAKSRLFSLWDLMPHFPKVMATVWFLSYDPFFNRFPRALTPKIYRIEEKTLKEHLKDAKPLIRQSGKVMVAKTRVSEYTKST</sequence>
<dbReference type="GO" id="GO:0004222">
    <property type="term" value="F:metalloendopeptidase activity"/>
    <property type="evidence" value="ECO:0007669"/>
    <property type="project" value="InterPro"/>
</dbReference>
<dbReference type="GO" id="GO:0031593">
    <property type="term" value="F:polyubiquitin modification-dependent protein binding"/>
    <property type="evidence" value="ECO:0007669"/>
    <property type="project" value="TreeGrafter"/>
</dbReference>
<gene>
    <name evidence="2" type="ORF">SAMN04487850_1356</name>
</gene>
<accession>A0A1I0NUQ4</accession>
<dbReference type="AlphaFoldDB" id="A0A1I0NUQ4"/>
<dbReference type="EMBL" id="FOIQ01000003">
    <property type="protein sequence ID" value="SEW05293.1"/>
    <property type="molecule type" value="Genomic_DNA"/>
</dbReference>
<dbReference type="InterPro" id="IPR044245">
    <property type="entry name" value="Spartan"/>
</dbReference>
<name>A0A1I0NUQ4_9BACT</name>
<evidence type="ECO:0000313" key="3">
    <source>
        <dbReference type="Proteomes" id="UP000199373"/>
    </source>
</evidence>
<dbReference type="Pfam" id="PF10263">
    <property type="entry name" value="SprT-like"/>
    <property type="match status" value="1"/>
</dbReference>
<dbReference type="GO" id="GO:0006974">
    <property type="term" value="P:DNA damage response"/>
    <property type="evidence" value="ECO:0007669"/>
    <property type="project" value="InterPro"/>
</dbReference>
<dbReference type="Proteomes" id="UP000199373">
    <property type="component" value="Unassembled WGS sequence"/>
</dbReference>
<evidence type="ECO:0000259" key="1">
    <source>
        <dbReference type="Pfam" id="PF10263"/>
    </source>
</evidence>
<protein>
    <submittedName>
        <fullName evidence="2">SprT-like family protein</fullName>
    </submittedName>
</protein>
<feature type="domain" description="SprT-like" evidence="1">
    <location>
        <begin position="16"/>
        <end position="124"/>
    </location>
</feature>
<dbReference type="InterPro" id="IPR006640">
    <property type="entry name" value="SprT-like_domain"/>
</dbReference>
<evidence type="ECO:0000313" key="2">
    <source>
        <dbReference type="EMBL" id="SEW05293.1"/>
    </source>
</evidence>
<keyword evidence="3" id="KW-1185">Reference proteome</keyword>
<organism evidence="2 3">
    <name type="scientific">Prevotella aff. ruminicola Tc2-24</name>
    <dbReference type="NCBI Taxonomy" id="81582"/>
    <lineage>
        <taxon>Bacteria</taxon>
        <taxon>Pseudomonadati</taxon>
        <taxon>Bacteroidota</taxon>
        <taxon>Bacteroidia</taxon>
        <taxon>Bacteroidales</taxon>
        <taxon>Prevotellaceae</taxon>
        <taxon>Prevotella</taxon>
    </lineage>
</organism>
<dbReference type="PANTHER" id="PTHR21220">
    <property type="entry name" value="DNA-DEPENDENT METALLOPROTEASE SPRTN"/>
    <property type="match status" value="1"/>
</dbReference>
<dbReference type="PANTHER" id="PTHR21220:SF0">
    <property type="entry name" value="DNA-DEPENDENT METALLOPROTEASE SPRTN"/>
    <property type="match status" value="1"/>
</dbReference>
<reference evidence="2 3" key="1">
    <citation type="submission" date="2016-10" db="EMBL/GenBank/DDBJ databases">
        <authorList>
            <person name="de Groot N.N."/>
        </authorList>
    </citation>
    <scope>NUCLEOTIDE SEQUENCE [LARGE SCALE GENOMIC DNA]</scope>
    <source>
        <strain evidence="2 3">TC2-24</strain>
    </source>
</reference>
<proteinExistence type="predicted"/>
<dbReference type="GO" id="GO:0003697">
    <property type="term" value="F:single-stranded DNA binding"/>
    <property type="evidence" value="ECO:0007669"/>
    <property type="project" value="InterPro"/>
</dbReference>